<reference evidence="7 8" key="1">
    <citation type="submission" date="2021-03" db="EMBL/GenBank/DDBJ databases">
        <title>Genomic and phenotypic characterization of Chloracidobacterium isolates provides evidence for multiple species.</title>
        <authorList>
            <person name="Saini M.K."/>
            <person name="Costas A.M.G."/>
            <person name="Tank M."/>
            <person name="Bryant D.A."/>
        </authorList>
    </citation>
    <scope>NUCLEOTIDE SEQUENCE [LARGE SCALE GENOMIC DNA]</scope>
    <source>
        <strain evidence="7 8">BV2-C</strain>
    </source>
</reference>
<comment type="subcellular location">
    <subcellularLocation>
        <location evidence="6">Cytoplasm</location>
    </subcellularLocation>
</comment>
<keyword evidence="8" id="KW-1185">Reference proteome</keyword>
<evidence type="ECO:0000313" key="8">
    <source>
        <dbReference type="Proteomes" id="UP000676506"/>
    </source>
</evidence>
<dbReference type="NCBIfam" id="TIGR01280">
    <property type="entry name" value="xseB"/>
    <property type="match status" value="1"/>
</dbReference>
<organism evidence="7 8">
    <name type="scientific">Chloracidobacterium validum</name>
    <dbReference type="NCBI Taxonomy" id="2821543"/>
    <lineage>
        <taxon>Bacteria</taxon>
        <taxon>Pseudomonadati</taxon>
        <taxon>Acidobacteriota</taxon>
        <taxon>Terriglobia</taxon>
        <taxon>Terriglobales</taxon>
        <taxon>Acidobacteriaceae</taxon>
        <taxon>Chloracidobacterium</taxon>
    </lineage>
</organism>
<dbReference type="InterPro" id="IPR037004">
    <property type="entry name" value="Exonuc_VII_ssu_sf"/>
</dbReference>
<accession>A0ABX8BA56</accession>
<evidence type="ECO:0000313" key="7">
    <source>
        <dbReference type="EMBL" id="QUW02549.1"/>
    </source>
</evidence>
<proteinExistence type="inferred from homology"/>
<sequence length="87" mass="9488">MSVTNEPEPVSYEAALAELERIVHQMEDGTLPLEESIGLFERGMRLARLCREHLTAAEQRIEVVLKSADGDVVIAPLTPAADDADGE</sequence>
<comment type="similarity">
    <text evidence="1 6">Belongs to the XseB family.</text>
</comment>
<dbReference type="Pfam" id="PF02609">
    <property type="entry name" value="Exonuc_VII_S"/>
    <property type="match status" value="1"/>
</dbReference>
<comment type="subunit">
    <text evidence="6">Heterooligomer composed of large and small subunits.</text>
</comment>
<evidence type="ECO:0000256" key="1">
    <source>
        <dbReference type="ARBA" id="ARBA00009998"/>
    </source>
</evidence>
<dbReference type="NCBIfam" id="NF002140">
    <property type="entry name" value="PRK00977.1-4"/>
    <property type="match status" value="1"/>
</dbReference>
<evidence type="ECO:0000256" key="5">
    <source>
        <dbReference type="ARBA" id="ARBA00022839"/>
    </source>
</evidence>
<gene>
    <name evidence="6 7" type="primary">xseB</name>
    <name evidence="7" type="ORF">J8C06_09380</name>
</gene>
<dbReference type="RefSeq" id="WP_211428439.1">
    <property type="nucleotide sequence ID" value="NZ_CP072648.1"/>
</dbReference>
<dbReference type="EC" id="3.1.11.6" evidence="6"/>
<protein>
    <recommendedName>
        <fullName evidence="6">Exodeoxyribonuclease 7 small subunit</fullName>
        <ecNumber evidence="6">3.1.11.6</ecNumber>
    </recommendedName>
    <alternativeName>
        <fullName evidence="6">Exodeoxyribonuclease VII small subunit</fullName>
        <shortName evidence="6">Exonuclease VII small subunit</shortName>
    </alternativeName>
</protein>
<dbReference type="PANTHER" id="PTHR34137:SF1">
    <property type="entry name" value="EXODEOXYRIBONUCLEASE 7 SMALL SUBUNIT"/>
    <property type="match status" value="1"/>
</dbReference>
<evidence type="ECO:0000256" key="6">
    <source>
        <dbReference type="HAMAP-Rule" id="MF_00337"/>
    </source>
</evidence>
<comment type="function">
    <text evidence="6">Bidirectionally degrades single-stranded DNA into large acid-insoluble oligonucleotides, which are then degraded further into small acid-soluble oligonucleotides.</text>
</comment>
<keyword evidence="3 6" id="KW-0540">Nuclease</keyword>
<dbReference type="InterPro" id="IPR003761">
    <property type="entry name" value="Exonuc_VII_S"/>
</dbReference>
<dbReference type="Gene3D" id="1.10.287.1040">
    <property type="entry name" value="Exonuclease VII, small subunit"/>
    <property type="match status" value="1"/>
</dbReference>
<dbReference type="PANTHER" id="PTHR34137">
    <property type="entry name" value="EXODEOXYRIBONUCLEASE 7 SMALL SUBUNIT"/>
    <property type="match status" value="1"/>
</dbReference>
<comment type="catalytic activity">
    <reaction evidence="6">
        <text>Exonucleolytic cleavage in either 5'- to 3'- or 3'- to 5'-direction to yield nucleoside 5'-phosphates.</text>
        <dbReference type="EC" id="3.1.11.6"/>
    </reaction>
</comment>
<evidence type="ECO:0000256" key="2">
    <source>
        <dbReference type="ARBA" id="ARBA00022490"/>
    </source>
</evidence>
<evidence type="ECO:0000256" key="4">
    <source>
        <dbReference type="ARBA" id="ARBA00022801"/>
    </source>
</evidence>
<keyword evidence="4 6" id="KW-0378">Hydrolase</keyword>
<keyword evidence="5 6" id="KW-0269">Exonuclease</keyword>
<evidence type="ECO:0000256" key="3">
    <source>
        <dbReference type="ARBA" id="ARBA00022722"/>
    </source>
</evidence>
<name>A0ABX8BA56_9BACT</name>
<dbReference type="EMBL" id="CP072648">
    <property type="protein sequence ID" value="QUW02549.1"/>
    <property type="molecule type" value="Genomic_DNA"/>
</dbReference>
<keyword evidence="2 6" id="KW-0963">Cytoplasm</keyword>
<dbReference type="GO" id="GO:0008855">
    <property type="term" value="F:exodeoxyribonuclease VII activity"/>
    <property type="evidence" value="ECO:0007669"/>
    <property type="project" value="UniProtKB-EC"/>
</dbReference>
<dbReference type="SUPFAM" id="SSF116842">
    <property type="entry name" value="XseB-like"/>
    <property type="match status" value="1"/>
</dbReference>
<dbReference type="Proteomes" id="UP000676506">
    <property type="component" value="Chromosome 1"/>
</dbReference>
<dbReference type="NCBIfam" id="NF002139">
    <property type="entry name" value="PRK00977.1-3"/>
    <property type="match status" value="1"/>
</dbReference>
<dbReference type="HAMAP" id="MF_00337">
    <property type="entry name" value="Exonuc_7_S"/>
    <property type="match status" value="1"/>
</dbReference>